<protein>
    <submittedName>
        <fullName evidence="1">Uncharacterized protein</fullName>
    </submittedName>
</protein>
<dbReference type="AlphaFoldDB" id="A0A2S5Y7J6"/>
<dbReference type="Proteomes" id="UP000237966">
    <property type="component" value="Unassembled WGS sequence"/>
</dbReference>
<gene>
    <name evidence="1" type="ORF">C5C51_06680</name>
</gene>
<reference evidence="1 2" key="1">
    <citation type="submission" date="2018-02" db="EMBL/GenBank/DDBJ databases">
        <title>Bacteriophage NCPPB3778 and a type I-E CRISPR drive the evolution of the US Biological Select Agent, Rathayibacter toxicus.</title>
        <authorList>
            <person name="Davis E.W.II."/>
            <person name="Tabima J.F."/>
            <person name="Weisberg A.J."/>
            <person name="Lopes L.D."/>
            <person name="Wiseman M.S."/>
            <person name="Wiseman M.S."/>
            <person name="Pupko T."/>
            <person name="Belcher M.S."/>
            <person name="Sechler A.J."/>
            <person name="Tancos M.A."/>
            <person name="Schroeder B.K."/>
            <person name="Murray T.D."/>
            <person name="Luster D.G."/>
            <person name="Schneider W.L."/>
            <person name="Rogers E."/>
            <person name="Andreote F.D."/>
            <person name="Grunwald N.J."/>
            <person name="Putnam M.L."/>
            <person name="Chang J.H."/>
        </authorList>
    </citation>
    <scope>NUCLEOTIDE SEQUENCE [LARGE SCALE GENOMIC DNA]</scope>
    <source>
        <strain evidence="1 2">FH99</strain>
    </source>
</reference>
<evidence type="ECO:0000313" key="2">
    <source>
        <dbReference type="Proteomes" id="UP000237966"/>
    </source>
</evidence>
<name>A0A2S5Y7J6_9MICO</name>
<accession>A0A2S5Y7J6</accession>
<dbReference type="EMBL" id="PSWU01000007">
    <property type="protein sequence ID" value="PPI15443.1"/>
    <property type="molecule type" value="Genomic_DNA"/>
</dbReference>
<sequence length="154" mass="17124">MNAVVGHVMFLLRTVLWESALYRRYATQRELCATVAVKHTRPPMLLGLDRDAKTGATLRASTKHRRKLERASGRIRGAKQSAECDRLNCRAFSEGFLRSKSLFPSLRGCGRRVRILRSSLSKGVTSGPVLPHSVVIVGWRAHVCDLSASTTVHE</sequence>
<proteinExistence type="predicted"/>
<comment type="caution">
    <text evidence="1">The sequence shown here is derived from an EMBL/GenBank/DDBJ whole genome shotgun (WGS) entry which is preliminary data.</text>
</comment>
<organism evidence="1 2">
    <name type="scientific">Rathayibacter toxicus</name>
    <dbReference type="NCBI Taxonomy" id="145458"/>
    <lineage>
        <taxon>Bacteria</taxon>
        <taxon>Bacillati</taxon>
        <taxon>Actinomycetota</taxon>
        <taxon>Actinomycetes</taxon>
        <taxon>Micrococcales</taxon>
        <taxon>Microbacteriaceae</taxon>
        <taxon>Rathayibacter</taxon>
    </lineage>
</organism>
<evidence type="ECO:0000313" key="1">
    <source>
        <dbReference type="EMBL" id="PPI15443.1"/>
    </source>
</evidence>